<reference evidence="4 5" key="1">
    <citation type="journal article" date="2020" name="Cell Rep.">
        <title>Local necrotic cells trigger systemic immune activation via gut microbiome dysbiosis in Drosophila.</title>
        <authorList>
            <person name="Kosakamoto H."/>
            <person name="Yamauchi T."/>
            <person name="Akuzawa-Tokita Y."/>
            <person name="Nishimura K."/>
            <person name="Soga T."/>
            <person name="Murakami T."/>
            <person name="Mori H."/>
            <person name="Yamamoto K."/>
            <person name="Miyazaki R."/>
            <person name="Koto A."/>
            <person name="Miura M."/>
            <person name="Obata F."/>
        </authorList>
    </citation>
    <scope>NUCLEOTIDE SEQUENCE [LARGE SCALE GENOMIC DNA]</scope>
    <source>
        <strain evidence="4 5">Ai</strain>
    </source>
</reference>
<keyword evidence="2" id="KW-0808">Transferase</keyword>
<dbReference type="GO" id="GO:0097175">
    <property type="term" value="P:1,6-anhydro-N-acetyl-beta-muramic acid catabolic process"/>
    <property type="evidence" value="ECO:0007669"/>
    <property type="project" value="UniProtKB-UniRule"/>
</dbReference>
<dbReference type="EMBL" id="BLJP01000017">
    <property type="protein sequence ID" value="GFE94694.1"/>
    <property type="molecule type" value="Genomic_DNA"/>
</dbReference>
<evidence type="ECO:0000256" key="3">
    <source>
        <dbReference type="SAM" id="MobiDB-lite"/>
    </source>
</evidence>
<dbReference type="GO" id="GO:0005524">
    <property type="term" value="F:ATP binding"/>
    <property type="evidence" value="ECO:0007669"/>
    <property type="project" value="UniProtKB-UniRule"/>
</dbReference>
<dbReference type="SUPFAM" id="SSF53067">
    <property type="entry name" value="Actin-like ATPase domain"/>
    <property type="match status" value="1"/>
</dbReference>
<keyword evidence="2 4" id="KW-0418">Kinase</keyword>
<dbReference type="PANTHER" id="PTHR30605:SF0">
    <property type="entry name" value="ANHYDRO-N-ACETYLMURAMIC ACID KINASE"/>
    <property type="match status" value="1"/>
</dbReference>
<keyword evidence="2" id="KW-0547">Nucleotide-binding</keyword>
<dbReference type="PANTHER" id="PTHR30605">
    <property type="entry name" value="ANHYDRO-N-ACETYLMURAMIC ACID KINASE"/>
    <property type="match status" value="1"/>
</dbReference>
<evidence type="ECO:0000313" key="4">
    <source>
        <dbReference type="EMBL" id="GFE94694.1"/>
    </source>
</evidence>
<comment type="caution">
    <text evidence="4">The sequence shown here is derived from an EMBL/GenBank/DDBJ whole genome shotgun (WGS) entry which is preliminary data.</text>
</comment>
<dbReference type="GO" id="GO:0016773">
    <property type="term" value="F:phosphotransferase activity, alcohol group as acceptor"/>
    <property type="evidence" value="ECO:0007669"/>
    <property type="project" value="UniProtKB-UniRule"/>
</dbReference>
<dbReference type="Pfam" id="PF03702">
    <property type="entry name" value="AnmK"/>
    <property type="match status" value="1"/>
</dbReference>
<comment type="pathway">
    <text evidence="2">Amino-sugar metabolism; 1,6-anhydro-N-acetylmuramate degradation.</text>
</comment>
<evidence type="ECO:0000256" key="1">
    <source>
        <dbReference type="ARBA" id="ARBA00023277"/>
    </source>
</evidence>
<feature type="region of interest" description="Disordered" evidence="3">
    <location>
        <begin position="1"/>
        <end position="21"/>
    </location>
</feature>
<comment type="function">
    <text evidence="2">Catalyzes the specific phosphorylation of 1,6-anhydro-N-acetylmuramic acid (anhMurNAc) with the simultaneous cleavage of the 1,6-anhydro ring, generating MurNAc-6-P. Is required for the utilization of anhMurNAc either imported from the medium or derived from its own cell wall murein, and thus plays a role in cell wall recycling.</text>
</comment>
<dbReference type="HAMAP" id="MF_01270">
    <property type="entry name" value="AnhMurNAc_kinase"/>
    <property type="match status" value="1"/>
</dbReference>
<comment type="catalytic activity">
    <reaction evidence="2">
        <text>1,6-anhydro-N-acetyl-beta-muramate + ATP + H2O = N-acetyl-D-muramate 6-phosphate + ADP + H(+)</text>
        <dbReference type="Rhea" id="RHEA:24952"/>
        <dbReference type="ChEBI" id="CHEBI:15377"/>
        <dbReference type="ChEBI" id="CHEBI:15378"/>
        <dbReference type="ChEBI" id="CHEBI:30616"/>
        <dbReference type="ChEBI" id="CHEBI:58690"/>
        <dbReference type="ChEBI" id="CHEBI:58722"/>
        <dbReference type="ChEBI" id="CHEBI:456216"/>
        <dbReference type="EC" id="2.7.1.170"/>
    </reaction>
</comment>
<accession>A0A6V8IBT9</accession>
<dbReference type="Gene3D" id="3.30.420.40">
    <property type="match status" value="2"/>
</dbReference>
<organism evidence="4 5">
    <name type="scientific">Acetobacter persici</name>
    <dbReference type="NCBI Taxonomy" id="1076596"/>
    <lineage>
        <taxon>Bacteria</taxon>
        <taxon>Pseudomonadati</taxon>
        <taxon>Pseudomonadota</taxon>
        <taxon>Alphaproteobacteria</taxon>
        <taxon>Acetobacterales</taxon>
        <taxon>Acetobacteraceae</taxon>
        <taxon>Acetobacter</taxon>
    </lineage>
</organism>
<sequence length="389" mass="40649">MTQSQSPEHAPMATDAAQDASPHAPLTAIGLMSGTSLDGVDAALITTDGIRVFDHGPSLTVPYDASLRARVRAILDRAATLSPNDADLLEAEQALTDVHTQAVQAVRAQAGERQVDVIGLHGQTILHAPGRTWQIGNASRLSAATDLPVVHDFRTADVLAGGEGAPLAPLYHAALLHGHSTPAAVLNIGGVANLTLMTRAGDVLACDTGPGNALLDDWMFRHTGQPCDFDGACAAKGTVDTALLSTLMAHAFFRKPPPKSLDRLSFHQALELVSRLSVEDGAATLTAFTAAAIARTPLPEEPLHWFVCGGGRRNPTLMRMLADHVPGTVQPVEALGWDGDALEAECFGFLAVRSLRGLPLSLPATTGVPYPMPGGRLTCGGISPAGRRL</sequence>
<dbReference type="UniPathway" id="UPA00343"/>
<protein>
    <recommendedName>
        <fullName evidence="2">Anhydro-N-acetylmuramic acid kinase</fullName>
        <ecNumber evidence="2">2.7.1.170</ecNumber>
    </recommendedName>
    <alternativeName>
        <fullName evidence="2">AnhMurNAc kinase</fullName>
    </alternativeName>
</protein>
<evidence type="ECO:0000313" key="5">
    <source>
        <dbReference type="Proteomes" id="UP000548726"/>
    </source>
</evidence>
<gene>
    <name evidence="2 4" type="primary">anmK</name>
    <name evidence="4" type="ORF">DmAi_27530</name>
</gene>
<keyword evidence="5" id="KW-1185">Reference proteome</keyword>
<comment type="pathway">
    <text evidence="2">Cell wall biogenesis; peptidoglycan recycling.</text>
</comment>
<dbReference type="InterPro" id="IPR043129">
    <property type="entry name" value="ATPase_NBD"/>
</dbReference>
<keyword evidence="1 2" id="KW-0119">Carbohydrate metabolism</keyword>
<evidence type="ECO:0000256" key="2">
    <source>
        <dbReference type="HAMAP-Rule" id="MF_01270"/>
    </source>
</evidence>
<dbReference type="EC" id="2.7.1.170" evidence="2"/>
<dbReference type="GO" id="GO:0009254">
    <property type="term" value="P:peptidoglycan turnover"/>
    <property type="evidence" value="ECO:0007669"/>
    <property type="project" value="UniProtKB-UniRule"/>
</dbReference>
<dbReference type="InterPro" id="IPR005338">
    <property type="entry name" value="Anhydro_N_Ac-Mur_kinase"/>
</dbReference>
<comment type="similarity">
    <text evidence="2">Belongs to the anhydro-N-acetylmuramic acid kinase family.</text>
</comment>
<proteinExistence type="inferred from homology"/>
<dbReference type="GO" id="GO:0016301">
    <property type="term" value="F:kinase activity"/>
    <property type="evidence" value="ECO:0007669"/>
    <property type="project" value="UniProtKB-KW"/>
</dbReference>
<keyword evidence="2" id="KW-0067">ATP-binding</keyword>
<dbReference type="UniPathway" id="UPA00544"/>
<dbReference type="NCBIfam" id="NF007141">
    <property type="entry name" value="PRK09585.1-5"/>
    <property type="match status" value="1"/>
</dbReference>
<dbReference type="GO" id="GO:0006040">
    <property type="term" value="P:amino sugar metabolic process"/>
    <property type="evidence" value="ECO:0007669"/>
    <property type="project" value="InterPro"/>
</dbReference>
<dbReference type="AlphaFoldDB" id="A0A6V8IBT9"/>
<name>A0A6V8IBT9_9PROT</name>
<feature type="binding site" evidence="2">
    <location>
        <begin position="34"/>
        <end position="41"/>
    </location>
    <ligand>
        <name>ATP</name>
        <dbReference type="ChEBI" id="CHEBI:30616"/>
    </ligand>
</feature>
<dbReference type="Proteomes" id="UP000548726">
    <property type="component" value="Unassembled WGS sequence"/>
</dbReference>